<protein>
    <recommendedName>
        <fullName evidence="2">DOG1 domain-containing protein</fullName>
    </recommendedName>
</protein>
<feature type="compositionally biased region" description="Polar residues" evidence="1">
    <location>
        <begin position="8"/>
        <end position="21"/>
    </location>
</feature>
<organism evidence="3 4">
    <name type="scientific">Gossypium mustelinum</name>
    <name type="common">Cotton</name>
    <name type="synonym">Gossypium caicoense</name>
    <dbReference type="NCBI Taxonomy" id="34275"/>
    <lineage>
        <taxon>Eukaryota</taxon>
        <taxon>Viridiplantae</taxon>
        <taxon>Streptophyta</taxon>
        <taxon>Embryophyta</taxon>
        <taxon>Tracheophyta</taxon>
        <taxon>Spermatophyta</taxon>
        <taxon>Magnoliopsida</taxon>
        <taxon>eudicotyledons</taxon>
        <taxon>Gunneridae</taxon>
        <taxon>Pentapetalae</taxon>
        <taxon>rosids</taxon>
        <taxon>malvids</taxon>
        <taxon>Malvales</taxon>
        <taxon>Malvaceae</taxon>
        <taxon>Malvoideae</taxon>
        <taxon>Gossypium</taxon>
    </lineage>
</organism>
<evidence type="ECO:0000259" key="2">
    <source>
        <dbReference type="PROSITE" id="PS51806"/>
    </source>
</evidence>
<feature type="region of interest" description="Disordered" evidence="1">
    <location>
        <begin position="1"/>
        <end position="21"/>
    </location>
</feature>
<feature type="domain" description="DOG1" evidence="2">
    <location>
        <begin position="22"/>
        <end position="271"/>
    </location>
</feature>
<name>A0A5D2XEL7_GOSMU</name>
<dbReference type="InterPro" id="IPR025422">
    <property type="entry name" value="TGA_domain"/>
</dbReference>
<gene>
    <name evidence="3" type="ORF">E1A91_A11G348900v1</name>
</gene>
<evidence type="ECO:0000313" key="4">
    <source>
        <dbReference type="Proteomes" id="UP000323597"/>
    </source>
</evidence>
<dbReference type="InterPro" id="IPR051886">
    <property type="entry name" value="Seed_Dev/Stress_Resp_Reg"/>
</dbReference>
<dbReference type="PROSITE" id="PS51806">
    <property type="entry name" value="DOG1"/>
    <property type="match status" value="1"/>
</dbReference>
<sequence length="277" mass="31558">MSILPRSSGASTGTKQKSKSGPTTFKTFFECWLVEQNQHLQDLVAISQTSTEEQSWCPVQKVLDYYEHYYKAKDEWSKQDVLAMLSPSSWTSTFEAAFLWIGGWRPTMAFHLLYSKSGIQLENQLYHLIHGLGKGDLGDLSPSQLVRIDKLQAKTVKEEKNISEKMAKYEGTLADSCMVKLTHMVSEMMRRGDGYEEGVGVEVEVEVEVELAMELKKERLKEMLRRADDLRLKTLKALIDIMTPSQGVHYLIAAAELHLRIHEWGKVRDGKRLSSLT</sequence>
<evidence type="ECO:0000313" key="3">
    <source>
        <dbReference type="EMBL" id="TYJ12423.1"/>
    </source>
</evidence>
<keyword evidence="4" id="KW-1185">Reference proteome</keyword>
<proteinExistence type="predicted"/>
<dbReference type="GO" id="GO:0006351">
    <property type="term" value="P:DNA-templated transcription"/>
    <property type="evidence" value="ECO:0007669"/>
    <property type="project" value="InterPro"/>
</dbReference>
<evidence type="ECO:0000256" key="1">
    <source>
        <dbReference type="SAM" id="MobiDB-lite"/>
    </source>
</evidence>
<dbReference type="PANTHER" id="PTHR46354:SF4">
    <property type="entry name" value="PROTEIN DOG1-LIKE 3"/>
    <property type="match status" value="1"/>
</dbReference>
<dbReference type="Pfam" id="PF14144">
    <property type="entry name" value="DOG1"/>
    <property type="match status" value="1"/>
</dbReference>
<accession>A0A5D2XEL7</accession>
<dbReference type="GO" id="GO:0043565">
    <property type="term" value="F:sequence-specific DNA binding"/>
    <property type="evidence" value="ECO:0007669"/>
    <property type="project" value="InterPro"/>
</dbReference>
<reference evidence="3 4" key="1">
    <citation type="submission" date="2019-07" db="EMBL/GenBank/DDBJ databases">
        <title>WGS assembly of Gossypium mustelinum.</title>
        <authorList>
            <person name="Chen Z.J."/>
            <person name="Sreedasyam A."/>
            <person name="Ando A."/>
            <person name="Song Q."/>
            <person name="De L."/>
            <person name="Hulse-Kemp A."/>
            <person name="Ding M."/>
            <person name="Ye W."/>
            <person name="Kirkbride R."/>
            <person name="Jenkins J."/>
            <person name="Plott C."/>
            <person name="Lovell J."/>
            <person name="Lin Y.-M."/>
            <person name="Vaughn R."/>
            <person name="Liu B."/>
            <person name="Li W."/>
            <person name="Simpson S."/>
            <person name="Scheffler B."/>
            <person name="Saski C."/>
            <person name="Grover C."/>
            <person name="Hu G."/>
            <person name="Conover J."/>
            <person name="Carlson J."/>
            <person name="Shu S."/>
            <person name="Boston L."/>
            <person name="Williams M."/>
            <person name="Peterson D."/>
            <person name="Mcgee K."/>
            <person name="Jones D."/>
            <person name="Wendel J."/>
            <person name="Stelly D."/>
            <person name="Grimwood J."/>
            <person name="Schmutz J."/>
        </authorList>
    </citation>
    <scope>NUCLEOTIDE SEQUENCE [LARGE SCALE GENOMIC DNA]</scope>
    <source>
        <strain evidence="3">1408120.09</strain>
    </source>
</reference>
<dbReference type="PANTHER" id="PTHR46354">
    <property type="entry name" value="DOG1 DOMAIN-CONTAINING PROTEIN"/>
    <property type="match status" value="1"/>
</dbReference>
<dbReference type="Proteomes" id="UP000323597">
    <property type="component" value="Chromosome A11"/>
</dbReference>
<dbReference type="AlphaFoldDB" id="A0A5D2XEL7"/>
<dbReference type="EMBL" id="CM017646">
    <property type="protein sequence ID" value="TYJ12423.1"/>
    <property type="molecule type" value="Genomic_DNA"/>
</dbReference>